<evidence type="ECO:0000313" key="2">
    <source>
        <dbReference type="Proteomes" id="UP000198362"/>
    </source>
</evidence>
<protein>
    <submittedName>
        <fullName evidence="1">Uncharacterized protein</fullName>
    </submittedName>
</protein>
<name>A0A239PGF8_9ACTN</name>
<gene>
    <name evidence="1" type="ORF">SAMN05421812_1257</name>
</gene>
<sequence length="105" mass="11268">MEIEDMSPALGGLVRLSWSVRESFSADVPEHRLTALADLGPIRRPDGSLDLASLTDKVRERGLDGVLADLECQATSCGVQQRDVAEAYLLTAEDIATGDQAAGRR</sequence>
<dbReference type="RefSeq" id="WP_089255347.1">
    <property type="nucleotide sequence ID" value="NZ_FZPH01000025.1"/>
</dbReference>
<organism evidence="1 2">
    <name type="scientific">Asanoa hainanensis</name>
    <dbReference type="NCBI Taxonomy" id="560556"/>
    <lineage>
        <taxon>Bacteria</taxon>
        <taxon>Bacillati</taxon>
        <taxon>Actinomycetota</taxon>
        <taxon>Actinomycetes</taxon>
        <taxon>Micromonosporales</taxon>
        <taxon>Micromonosporaceae</taxon>
        <taxon>Asanoa</taxon>
    </lineage>
</organism>
<dbReference type="Proteomes" id="UP000198362">
    <property type="component" value="Unassembled WGS sequence"/>
</dbReference>
<dbReference type="EMBL" id="FZPH01000025">
    <property type="protein sequence ID" value="SNT65664.1"/>
    <property type="molecule type" value="Genomic_DNA"/>
</dbReference>
<proteinExistence type="predicted"/>
<evidence type="ECO:0000313" key="1">
    <source>
        <dbReference type="EMBL" id="SNT65664.1"/>
    </source>
</evidence>
<reference evidence="1 2" key="1">
    <citation type="submission" date="2017-06" db="EMBL/GenBank/DDBJ databases">
        <authorList>
            <person name="Kim H.J."/>
            <person name="Triplett B.A."/>
        </authorList>
    </citation>
    <scope>NUCLEOTIDE SEQUENCE [LARGE SCALE GENOMIC DNA]</scope>
    <source>
        <strain evidence="1 2">CGMCC 4.5593</strain>
    </source>
</reference>
<keyword evidence="2" id="KW-1185">Reference proteome</keyword>
<dbReference type="AlphaFoldDB" id="A0A239PGF8"/>
<accession>A0A239PGF8</accession>